<dbReference type="PROSITE" id="PS50164">
    <property type="entry name" value="GIY_YIG"/>
    <property type="match status" value="1"/>
</dbReference>
<evidence type="ECO:0000259" key="1">
    <source>
        <dbReference type="PROSITE" id="PS50164"/>
    </source>
</evidence>
<gene>
    <name evidence="2" type="ORF">X777_05153</name>
</gene>
<accession>A0A026X4A0</accession>
<organism evidence="2 3">
    <name type="scientific">Ooceraea biroi</name>
    <name type="common">Clonal raider ant</name>
    <name type="synonym">Cerapachys biroi</name>
    <dbReference type="NCBI Taxonomy" id="2015173"/>
    <lineage>
        <taxon>Eukaryota</taxon>
        <taxon>Metazoa</taxon>
        <taxon>Ecdysozoa</taxon>
        <taxon>Arthropoda</taxon>
        <taxon>Hexapoda</taxon>
        <taxon>Insecta</taxon>
        <taxon>Pterygota</taxon>
        <taxon>Neoptera</taxon>
        <taxon>Endopterygota</taxon>
        <taxon>Hymenoptera</taxon>
        <taxon>Apocrita</taxon>
        <taxon>Aculeata</taxon>
        <taxon>Formicoidea</taxon>
        <taxon>Formicidae</taxon>
        <taxon>Dorylinae</taxon>
        <taxon>Ooceraea</taxon>
    </lineage>
</organism>
<keyword evidence="3" id="KW-1185">Reference proteome</keyword>
<dbReference type="InterPro" id="IPR000305">
    <property type="entry name" value="GIY-YIG_endonuc"/>
</dbReference>
<dbReference type="AlphaFoldDB" id="A0A026X4A0"/>
<reference evidence="2 3" key="1">
    <citation type="journal article" date="2014" name="Curr. Biol.">
        <title>The genome of the clonal raider ant Cerapachys biroi.</title>
        <authorList>
            <person name="Oxley P.R."/>
            <person name="Ji L."/>
            <person name="Fetter-Pruneda I."/>
            <person name="McKenzie S.K."/>
            <person name="Li C."/>
            <person name="Hu H."/>
            <person name="Zhang G."/>
            <person name="Kronauer D.J."/>
        </authorList>
    </citation>
    <scope>NUCLEOTIDE SEQUENCE [LARGE SCALE GENOMIC DNA]</scope>
</reference>
<proteinExistence type="predicted"/>
<dbReference type="EMBL" id="KK107025">
    <property type="protein sequence ID" value="EZA62214.1"/>
    <property type="molecule type" value="Genomic_DNA"/>
</dbReference>
<name>A0A026X4A0_OOCBI</name>
<dbReference type="CDD" id="cd10442">
    <property type="entry name" value="GIY-YIG_PLEs"/>
    <property type="match status" value="1"/>
</dbReference>
<evidence type="ECO:0000313" key="2">
    <source>
        <dbReference type="EMBL" id="EZA62214.1"/>
    </source>
</evidence>
<dbReference type="InterPro" id="IPR035901">
    <property type="entry name" value="GIY-YIG_endonuc_sf"/>
</dbReference>
<sequence length="138" mass="16135">KKFSFDVIFTITNKLDILIKRGKDKLTNVKKMGVVYKLECGDCDSCYGGQTKRHLETRIKEHLKDINKTDYNLSVVSRHRFGSDHEMNWSNVKILHQESQLKKREIAEMVFIKRENMSINSQDTEKLPGIYDNILINS</sequence>
<dbReference type="Proteomes" id="UP000053097">
    <property type="component" value="Unassembled WGS sequence"/>
</dbReference>
<dbReference type="Gene3D" id="3.40.1440.10">
    <property type="entry name" value="GIY-YIG endonuclease"/>
    <property type="match status" value="1"/>
</dbReference>
<protein>
    <recommendedName>
        <fullName evidence="1">GIY-YIG domain-containing protein</fullName>
    </recommendedName>
</protein>
<dbReference type="OrthoDB" id="7687729at2759"/>
<feature type="domain" description="GIY-YIG" evidence="1">
    <location>
        <begin position="31"/>
        <end position="113"/>
    </location>
</feature>
<evidence type="ECO:0000313" key="3">
    <source>
        <dbReference type="Proteomes" id="UP000053097"/>
    </source>
</evidence>
<feature type="non-terminal residue" evidence="2">
    <location>
        <position position="1"/>
    </location>
</feature>